<evidence type="ECO:0000256" key="2">
    <source>
        <dbReference type="ARBA" id="ARBA00012528"/>
    </source>
</evidence>
<dbReference type="EMBL" id="CP049801">
    <property type="protein sequence ID" value="QIO04515.1"/>
    <property type="molecule type" value="Genomic_DNA"/>
</dbReference>
<dbReference type="InterPro" id="IPR050469">
    <property type="entry name" value="Diguanylate_Cyclase"/>
</dbReference>
<dbReference type="PANTHER" id="PTHR45138">
    <property type="entry name" value="REGULATORY COMPONENTS OF SENSORY TRANSDUCTION SYSTEM"/>
    <property type="match status" value="1"/>
</dbReference>
<feature type="transmembrane region" description="Helical" evidence="4">
    <location>
        <begin position="56"/>
        <end position="73"/>
    </location>
</feature>
<organism evidence="6 7">
    <name type="scientific">Acinetobacter shaoyimingii</name>
    <dbReference type="NCBI Taxonomy" id="2715164"/>
    <lineage>
        <taxon>Bacteria</taxon>
        <taxon>Pseudomonadati</taxon>
        <taxon>Pseudomonadota</taxon>
        <taxon>Gammaproteobacteria</taxon>
        <taxon>Moraxellales</taxon>
        <taxon>Moraxellaceae</taxon>
        <taxon>Acinetobacter</taxon>
    </lineage>
</organism>
<accession>A0A6G8RRK5</accession>
<dbReference type="CDD" id="cd01949">
    <property type="entry name" value="GGDEF"/>
    <property type="match status" value="1"/>
</dbReference>
<comment type="catalytic activity">
    <reaction evidence="3">
        <text>2 GTP = 3',3'-c-di-GMP + 2 diphosphate</text>
        <dbReference type="Rhea" id="RHEA:24898"/>
        <dbReference type="ChEBI" id="CHEBI:33019"/>
        <dbReference type="ChEBI" id="CHEBI:37565"/>
        <dbReference type="ChEBI" id="CHEBI:58805"/>
        <dbReference type="EC" id="2.7.7.65"/>
    </reaction>
</comment>
<dbReference type="Pfam" id="PF00990">
    <property type="entry name" value="GGDEF"/>
    <property type="match status" value="1"/>
</dbReference>
<evidence type="ECO:0000256" key="4">
    <source>
        <dbReference type="SAM" id="Phobius"/>
    </source>
</evidence>
<evidence type="ECO:0000256" key="3">
    <source>
        <dbReference type="ARBA" id="ARBA00034247"/>
    </source>
</evidence>
<dbReference type="PANTHER" id="PTHR45138:SF9">
    <property type="entry name" value="DIGUANYLATE CYCLASE DGCM-RELATED"/>
    <property type="match status" value="1"/>
</dbReference>
<keyword evidence="4" id="KW-0472">Membrane</keyword>
<dbReference type="InterPro" id="IPR029787">
    <property type="entry name" value="Nucleotide_cyclase"/>
</dbReference>
<feature type="transmembrane region" description="Helical" evidence="4">
    <location>
        <begin position="85"/>
        <end position="107"/>
    </location>
</feature>
<dbReference type="AlphaFoldDB" id="A0A6G8RRK5"/>
<name>A0A6G8RRK5_9GAMM</name>
<dbReference type="KEGG" id="asha:G8E00_00355"/>
<dbReference type="GO" id="GO:0052621">
    <property type="term" value="F:diguanylate cyclase activity"/>
    <property type="evidence" value="ECO:0007669"/>
    <property type="project" value="UniProtKB-EC"/>
</dbReference>
<dbReference type="SUPFAM" id="SSF55073">
    <property type="entry name" value="Nucleotide cyclase"/>
    <property type="match status" value="1"/>
</dbReference>
<reference evidence="6 7" key="1">
    <citation type="submission" date="2020-03" db="EMBL/GenBank/DDBJ databases">
        <authorList>
            <person name="Zhu W."/>
        </authorList>
    </citation>
    <scope>NUCLEOTIDE SEQUENCE [LARGE SCALE GENOMIC DNA]</scope>
    <source>
        <strain evidence="6 7">323-1</strain>
    </source>
</reference>
<protein>
    <recommendedName>
        <fullName evidence="2">diguanylate cyclase</fullName>
        <ecNumber evidence="2">2.7.7.65</ecNumber>
    </recommendedName>
</protein>
<keyword evidence="4" id="KW-1133">Transmembrane helix</keyword>
<dbReference type="FunFam" id="3.30.70.270:FF:000001">
    <property type="entry name" value="Diguanylate cyclase domain protein"/>
    <property type="match status" value="1"/>
</dbReference>
<dbReference type="NCBIfam" id="TIGR00254">
    <property type="entry name" value="GGDEF"/>
    <property type="match status" value="1"/>
</dbReference>
<evidence type="ECO:0000259" key="5">
    <source>
        <dbReference type="PROSITE" id="PS50887"/>
    </source>
</evidence>
<evidence type="ECO:0000313" key="7">
    <source>
        <dbReference type="Proteomes" id="UP000502297"/>
    </source>
</evidence>
<dbReference type="InterPro" id="IPR000160">
    <property type="entry name" value="GGDEF_dom"/>
</dbReference>
<feature type="transmembrane region" description="Helical" evidence="4">
    <location>
        <begin position="119"/>
        <end position="144"/>
    </location>
</feature>
<dbReference type="InterPro" id="IPR043128">
    <property type="entry name" value="Rev_trsase/Diguanyl_cyclase"/>
</dbReference>
<dbReference type="EC" id="2.7.7.65" evidence="2"/>
<dbReference type="SMART" id="SM00267">
    <property type="entry name" value="GGDEF"/>
    <property type="match status" value="1"/>
</dbReference>
<comment type="cofactor">
    <cofactor evidence="1">
        <name>Mg(2+)</name>
        <dbReference type="ChEBI" id="CHEBI:18420"/>
    </cofactor>
</comment>
<keyword evidence="7" id="KW-1185">Reference proteome</keyword>
<gene>
    <name evidence="6" type="ORF">G8E00_00355</name>
</gene>
<dbReference type="RefSeq" id="WP_166221245.1">
    <property type="nucleotide sequence ID" value="NZ_CP049801.1"/>
</dbReference>
<feature type="domain" description="GGDEF" evidence="5">
    <location>
        <begin position="185"/>
        <end position="315"/>
    </location>
</feature>
<evidence type="ECO:0000256" key="1">
    <source>
        <dbReference type="ARBA" id="ARBA00001946"/>
    </source>
</evidence>
<sequence length="315" mass="36253">MIGLLISFILISLVLFYICLKLPVNSKTEFYMPIISLGFYSASLMINGYFAGMMTIVTGVFTIGSIFTGMLLFSPRIMWYGSIPCLIVFYLTSILTVLKIIPYAAAYQPYTFVSQHMEGFVVLFNLVLTTLIGVALVSLFSAFLQRWTAREQTQKRQIFLDPLTQTFNRRGVEHYFQQMASSHPSTYCLALLDIDYFKKINDEYGHDCGDQVIIRLTEILKLNIRKKDYIARMGGEEFLIIFEETPIDLAYQILERCRNSIETYILEYEEKKIQFTASFGLSMAQDQQDYQSVLKHADNALYEAKRTGRNCICMV</sequence>
<keyword evidence="4" id="KW-0812">Transmembrane</keyword>
<dbReference type="Gene3D" id="3.30.70.270">
    <property type="match status" value="1"/>
</dbReference>
<feature type="transmembrane region" description="Helical" evidence="4">
    <location>
        <begin position="6"/>
        <end position="23"/>
    </location>
</feature>
<dbReference type="PROSITE" id="PS50887">
    <property type="entry name" value="GGDEF"/>
    <property type="match status" value="1"/>
</dbReference>
<proteinExistence type="predicted"/>
<dbReference type="Proteomes" id="UP000502297">
    <property type="component" value="Chromosome"/>
</dbReference>
<evidence type="ECO:0000313" key="6">
    <source>
        <dbReference type="EMBL" id="QIO04515.1"/>
    </source>
</evidence>